<gene>
    <name evidence="2" type="ORF">JCM19237_2314</name>
</gene>
<dbReference type="AlphaFoldDB" id="A0A090QPI8"/>
<dbReference type="Pfam" id="PF17131">
    <property type="entry name" value="LolA_like"/>
    <property type="match status" value="1"/>
</dbReference>
<evidence type="ECO:0000313" key="2">
    <source>
        <dbReference type="EMBL" id="GAL04163.1"/>
    </source>
</evidence>
<accession>A0A090QPI8</accession>
<dbReference type="eggNOG" id="COG2834">
    <property type="taxonomic scope" value="Bacteria"/>
</dbReference>
<evidence type="ECO:0000259" key="1">
    <source>
        <dbReference type="Pfam" id="PF17131"/>
    </source>
</evidence>
<dbReference type="EMBL" id="BBMN01000003">
    <property type="protein sequence ID" value="GAL04163.1"/>
    <property type="molecule type" value="Genomic_DNA"/>
</dbReference>
<reference evidence="2 3" key="1">
    <citation type="journal article" date="2014" name="Genome Announc.">
        <title>Draft Genome Sequences of Two Vibrionaceae Species, Vibrio ponticus C121 and Photobacterium aphoticum C119, Isolated as Coral Reef Microbiota.</title>
        <authorList>
            <person name="Al-saari N."/>
            <person name="Meirelles P.M."/>
            <person name="Mino S."/>
            <person name="Suda W."/>
            <person name="Oshima K."/>
            <person name="Hattori M."/>
            <person name="Ohkuma M."/>
            <person name="Thompson F.L."/>
            <person name="Gomez-Gil B."/>
            <person name="Sawabe T."/>
            <person name="Sawabe T."/>
        </authorList>
    </citation>
    <scope>NUCLEOTIDE SEQUENCE [LARGE SCALE GENOMIC DNA]</scope>
    <source>
        <strain evidence="2 3">JCM 19237</strain>
    </source>
</reference>
<comment type="caution">
    <text evidence="2">The sequence shown here is derived from an EMBL/GenBank/DDBJ whole genome shotgun (WGS) entry which is preliminary data.</text>
</comment>
<keyword evidence="2" id="KW-0449">Lipoprotein</keyword>
<dbReference type="InterPro" id="IPR033399">
    <property type="entry name" value="TP_0789-like"/>
</dbReference>
<name>A0A090QPI8_9GAMM</name>
<sequence length="308" mass="34337">MKTKTDLAVSGLTTYLMAGAIASVIALPAFAETALTQAVSSTTGSSLSARVVGSVAGSLSTGISESEAMTPQAQGLAIAKDRKARDIGWQDSVATLSMVLENAQGETSERKLRIKNLEVADDGDKGLTVFDQPRDVKGTAFLNFSHTTKPDDQWLYLPALKRVKRIASRNKSGPFMGSEFAYEDLSSFEIEKYTFTLLKEESLNGQASYVLEQIPTDDFSGYTRQVVWLDQMHLRPLKMDFYDRRQALLKTLDFTDYQQYLDQYWRAHTMVMTNHQTGKKTTLTTHDLQFKTGLSEGDFSQHSLKRAR</sequence>
<protein>
    <submittedName>
        <fullName evidence="2">Outer membrane lipoprotein-sorting protein</fullName>
    </submittedName>
</protein>
<dbReference type="STRING" id="754436.JCM19237_2314"/>
<evidence type="ECO:0000313" key="3">
    <source>
        <dbReference type="Proteomes" id="UP000029227"/>
    </source>
</evidence>
<dbReference type="Gene3D" id="2.50.20.10">
    <property type="entry name" value="Lipoprotein localisation LolA/LolB/LppX"/>
    <property type="match status" value="1"/>
</dbReference>
<proteinExistence type="predicted"/>
<dbReference type="Proteomes" id="UP000029227">
    <property type="component" value="Unassembled WGS sequence"/>
</dbReference>
<feature type="domain" description="Uncharacterized protein TP-0789" evidence="1">
    <location>
        <begin position="124"/>
        <end position="306"/>
    </location>
</feature>
<organism evidence="2 3">
    <name type="scientific">Photobacterium aphoticum</name>
    <dbReference type="NCBI Taxonomy" id="754436"/>
    <lineage>
        <taxon>Bacteria</taxon>
        <taxon>Pseudomonadati</taxon>
        <taxon>Pseudomonadota</taxon>
        <taxon>Gammaproteobacteria</taxon>
        <taxon>Vibrionales</taxon>
        <taxon>Vibrionaceae</taxon>
        <taxon>Photobacterium</taxon>
    </lineage>
</organism>
<dbReference type="CDD" id="cd16329">
    <property type="entry name" value="LolA_like"/>
    <property type="match status" value="1"/>
</dbReference>